<comment type="caution">
    <text evidence="7">The sequence shown here is derived from an EMBL/GenBank/DDBJ whole genome shotgun (WGS) entry which is preliminary data.</text>
</comment>
<dbReference type="RefSeq" id="WP_120274475.1">
    <property type="nucleotide sequence ID" value="NZ_RAPN01000002.1"/>
</dbReference>
<proteinExistence type="predicted"/>
<dbReference type="InterPro" id="IPR015888">
    <property type="entry name" value="Fuc_isomerase_C"/>
</dbReference>
<dbReference type="GO" id="GO:0008733">
    <property type="term" value="F:L-arabinose isomerase activity"/>
    <property type="evidence" value="ECO:0007669"/>
    <property type="project" value="InterPro"/>
</dbReference>
<dbReference type="GO" id="GO:0006004">
    <property type="term" value="P:fucose metabolic process"/>
    <property type="evidence" value="ECO:0007669"/>
    <property type="project" value="InterPro"/>
</dbReference>
<keyword evidence="8" id="KW-1185">Reference proteome</keyword>
<dbReference type="CDD" id="cd00578">
    <property type="entry name" value="L-fuc_L-ara-isomerases"/>
    <property type="match status" value="1"/>
</dbReference>
<organism evidence="7 8">
    <name type="scientific">Mangrovibacterium diazotrophicum</name>
    <dbReference type="NCBI Taxonomy" id="1261403"/>
    <lineage>
        <taxon>Bacteria</taxon>
        <taxon>Pseudomonadati</taxon>
        <taxon>Bacteroidota</taxon>
        <taxon>Bacteroidia</taxon>
        <taxon>Marinilabiliales</taxon>
        <taxon>Prolixibacteraceae</taxon>
        <taxon>Mangrovibacterium</taxon>
    </lineage>
</organism>
<dbReference type="InterPro" id="IPR003762">
    <property type="entry name" value="Lara_isomerase"/>
</dbReference>
<reference evidence="7 8" key="1">
    <citation type="submission" date="2018-09" db="EMBL/GenBank/DDBJ databases">
        <title>Genomic Encyclopedia of Archaeal and Bacterial Type Strains, Phase II (KMG-II): from individual species to whole genera.</title>
        <authorList>
            <person name="Goeker M."/>
        </authorList>
    </citation>
    <scope>NUCLEOTIDE SEQUENCE [LARGE SCALE GENOMIC DNA]</scope>
    <source>
        <strain evidence="7 8">DSM 27148</strain>
    </source>
</reference>
<dbReference type="EMBL" id="RAPN01000002">
    <property type="protein sequence ID" value="RKD88305.1"/>
    <property type="molecule type" value="Genomic_DNA"/>
</dbReference>
<evidence type="ECO:0000256" key="4">
    <source>
        <dbReference type="ARBA" id="ARBA00023235"/>
    </source>
</evidence>
<accession>A0A419VYI8</accession>
<evidence type="ECO:0000256" key="2">
    <source>
        <dbReference type="ARBA" id="ARBA00022935"/>
    </source>
</evidence>
<dbReference type="AlphaFoldDB" id="A0A419VYI8"/>
<dbReference type="Pfam" id="PF02952">
    <property type="entry name" value="Fucose_iso_C"/>
    <property type="match status" value="1"/>
</dbReference>
<evidence type="ECO:0000313" key="8">
    <source>
        <dbReference type="Proteomes" id="UP000283387"/>
    </source>
</evidence>
<dbReference type="PANTHER" id="PTHR38464:SF1">
    <property type="entry name" value="L-ARABINOSE ISOMERASE"/>
    <property type="match status" value="1"/>
</dbReference>
<keyword evidence="1" id="KW-0479">Metal-binding</keyword>
<dbReference type="SUPFAM" id="SSF50443">
    <property type="entry name" value="FucI/AraA C-terminal domain-like"/>
    <property type="match status" value="1"/>
</dbReference>
<feature type="domain" description="L-fucose isomerase C-terminal" evidence="6">
    <location>
        <begin position="375"/>
        <end position="476"/>
    </location>
</feature>
<dbReference type="GO" id="GO:0008736">
    <property type="term" value="F:L-fucose isomerase activity"/>
    <property type="evidence" value="ECO:0007669"/>
    <property type="project" value="InterPro"/>
</dbReference>
<evidence type="ECO:0000256" key="3">
    <source>
        <dbReference type="ARBA" id="ARBA00023211"/>
    </source>
</evidence>
<evidence type="ECO:0000256" key="1">
    <source>
        <dbReference type="ARBA" id="ARBA00022723"/>
    </source>
</evidence>
<dbReference type="SUPFAM" id="SSF53743">
    <property type="entry name" value="FucI/AraA N-terminal and middle domains"/>
    <property type="match status" value="1"/>
</dbReference>
<dbReference type="GO" id="GO:0046872">
    <property type="term" value="F:metal ion binding"/>
    <property type="evidence" value="ECO:0007669"/>
    <property type="project" value="UniProtKB-KW"/>
</dbReference>
<dbReference type="OrthoDB" id="3194672at2"/>
<keyword evidence="3" id="KW-0464">Manganese</keyword>
<dbReference type="InterPro" id="IPR004216">
    <property type="entry name" value="Fuc/Ara_isomerase_C"/>
</dbReference>
<sequence>MQEKLRKGKCRIGVFCVGYDRYWPQFDGLLEDMLAKHEQFKSKISDSDTEIIDFGMIDNPETAYRKVKDLQGAGLDLIFCNMVTYATSGTFGIIIKTLNIPIILVALQPLKAMDYSKASTYMQLMNDDICAMPEFGAVAVRMGKKVPDVIIGCLKDDPEADAQILEYVAIAKVLHTLKNAQLGHLGHPLNAMLDMHTDATMLTAKFGSHVVECEANELFSCFQKVTDDEVKEEEARILDFFDTPDPVSDPISTKLKPEDLSIAAKVSLALKKFVEETKLDGLAYYYDGPEGSELRKVMTNLIVGNSLLTASGFPMCGESDLKTLVALMIMDRLGLGGSFAELHPIDFNDGFVLVGHDGPHNVAIADGKPVLRSLDRYHGKPGSGAGVEFKIKEGPITMLSINSTYEGSFKFIIAEGESVKGPIPPTGNTNTRGYFKPDIKTFLTRWMSEGPTHHFALCIGHHAKTIQKIANYLNLESVLISQD</sequence>
<dbReference type="PIRSF" id="PIRSF001478">
    <property type="entry name" value="L-ara_isomerase"/>
    <property type="match status" value="1"/>
</dbReference>
<evidence type="ECO:0000256" key="5">
    <source>
        <dbReference type="ARBA" id="ARBA00023277"/>
    </source>
</evidence>
<dbReference type="PANTHER" id="PTHR38464">
    <property type="entry name" value="L-ARABINOSE ISOMERASE"/>
    <property type="match status" value="1"/>
</dbReference>
<dbReference type="GO" id="GO:0005829">
    <property type="term" value="C:cytosol"/>
    <property type="evidence" value="ECO:0007669"/>
    <property type="project" value="TreeGrafter"/>
</dbReference>
<keyword evidence="4 7" id="KW-0413">Isomerase</keyword>
<evidence type="ECO:0000313" key="7">
    <source>
        <dbReference type="EMBL" id="RKD88305.1"/>
    </source>
</evidence>
<dbReference type="InterPro" id="IPR009015">
    <property type="entry name" value="Fucose_isomerase_N/cen_sf"/>
</dbReference>
<gene>
    <name evidence="7" type="ORF">BC643_3450</name>
</gene>
<protein>
    <submittedName>
        <fullName evidence="7">L-arabinose isomerase</fullName>
    </submittedName>
</protein>
<keyword evidence="5" id="KW-0119">Carbohydrate metabolism</keyword>
<keyword evidence="2" id="KW-0054">Arabinose catabolism</keyword>
<dbReference type="GO" id="GO:0019569">
    <property type="term" value="P:L-arabinose catabolic process to D-xylulose 5-phosphate"/>
    <property type="evidence" value="ECO:0007669"/>
    <property type="project" value="TreeGrafter"/>
</dbReference>
<evidence type="ECO:0000259" key="6">
    <source>
        <dbReference type="Pfam" id="PF02952"/>
    </source>
</evidence>
<dbReference type="Proteomes" id="UP000283387">
    <property type="component" value="Unassembled WGS sequence"/>
</dbReference>
<name>A0A419VYI8_9BACT</name>